<dbReference type="GO" id="GO:0045211">
    <property type="term" value="C:postsynaptic membrane"/>
    <property type="evidence" value="ECO:0007669"/>
    <property type="project" value="TreeGrafter"/>
</dbReference>
<feature type="domain" description="PDZ" evidence="5">
    <location>
        <begin position="124"/>
        <end position="215"/>
    </location>
</feature>
<feature type="region of interest" description="Disordered" evidence="3">
    <location>
        <begin position="320"/>
        <end position="373"/>
    </location>
</feature>
<feature type="region of interest" description="Disordered" evidence="3">
    <location>
        <begin position="242"/>
        <end position="288"/>
    </location>
</feature>
<organism evidence="6 7">
    <name type="scientific">Dimorphilus gyrociliatus</name>
    <dbReference type="NCBI Taxonomy" id="2664684"/>
    <lineage>
        <taxon>Eukaryota</taxon>
        <taxon>Metazoa</taxon>
        <taxon>Spiralia</taxon>
        <taxon>Lophotrochozoa</taxon>
        <taxon>Annelida</taxon>
        <taxon>Polychaeta</taxon>
        <taxon>Polychaeta incertae sedis</taxon>
        <taxon>Dinophilidae</taxon>
        <taxon>Dimorphilus</taxon>
    </lineage>
</organism>
<dbReference type="EMBL" id="CAJFCJ010000010">
    <property type="protein sequence ID" value="CAD5119555.1"/>
    <property type="molecule type" value="Genomic_DNA"/>
</dbReference>
<dbReference type="Pfam" id="PF00536">
    <property type="entry name" value="SAM_1"/>
    <property type="match status" value="1"/>
</dbReference>
<dbReference type="SUPFAM" id="SSF47769">
    <property type="entry name" value="SAM/Pointed domain"/>
    <property type="match status" value="1"/>
</dbReference>
<dbReference type="SUPFAM" id="SSF50156">
    <property type="entry name" value="PDZ domain-like"/>
    <property type="match status" value="1"/>
</dbReference>
<sequence length="490" mass="55940">MKKMPEEVFVDRTWTDERHKIVLKHFQFSRIPTLSAHSDGICGRFDRRIRKCVLKQEINYDIGKDTPIDVIQKYPKRVRRKRDKTTIIRSKSVPNLVDVNKESVIFFTIPRLPKFRRVNSSSKTILIRKNAQGYGFIVRGLKANGLSSSEKSQQPFLQYVYRIEPDSPADLAGLKANDYIKEINTVDVSRGSHEEVISLINSSTEKIILTIVRMESSVYEHLDDLNTKGRKSDSEFYRRKHVERRRYSETSIPPRPNEAPPTPPLIPPPPNYPAPSPNSEPKPKSILKSRSLEIDIKSAFGDMEKRRIERMAKLEKIEKRLEERKDSKPPVIPPKPLRYQKLSRSSSIESSNSEASQKPFSLSDLPPPPPEFLASNSDLMNIDIIPPPPLFDCSIDDGETASVVSSLSTLSTLSSMEPDKTINDWSIVDVADWLDRIQMSEYKENFVYHKINGTVLADLGRDELQEIGVHHLGDKVNLEKAIKREIAKCS</sequence>
<keyword evidence="1" id="KW-0770">Synapse</keyword>
<dbReference type="SMART" id="SM00454">
    <property type="entry name" value="SAM"/>
    <property type="match status" value="1"/>
</dbReference>
<evidence type="ECO:0000256" key="1">
    <source>
        <dbReference type="ARBA" id="ARBA00023018"/>
    </source>
</evidence>
<keyword evidence="7" id="KW-1185">Reference proteome</keyword>
<dbReference type="Gene3D" id="2.30.42.10">
    <property type="match status" value="1"/>
</dbReference>
<dbReference type="Pfam" id="PF17820">
    <property type="entry name" value="PDZ_6"/>
    <property type="match status" value="1"/>
</dbReference>
<evidence type="ECO:0000259" key="4">
    <source>
        <dbReference type="PROSITE" id="PS50105"/>
    </source>
</evidence>
<dbReference type="InterPro" id="IPR051569">
    <property type="entry name" value="SHANK"/>
</dbReference>
<dbReference type="GO" id="GO:0035255">
    <property type="term" value="F:ionotropic glutamate receptor binding"/>
    <property type="evidence" value="ECO:0007669"/>
    <property type="project" value="TreeGrafter"/>
</dbReference>
<feature type="compositionally biased region" description="Low complexity" evidence="3">
    <location>
        <begin position="343"/>
        <end position="356"/>
    </location>
</feature>
<dbReference type="PROSITE" id="PS50106">
    <property type="entry name" value="PDZ"/>
    <property type="match status" value="1"/>
</dbReference>
<dbReference type="PANTHER" id="PTHR24135">
    <property type="entry name" value="SH3 AND MULTIPLE ANKYRIN REPEAT DOMAINS PROTEIN"/>
    <property type="match status" value="1"/>
</dbReference>
<comment type="subcellular location">
    <subcellularLocation>
        <location evidence="2">Postsynaptic density</location>
    </subcellularLocation>
</comment>
<evidence type="ECO:0000313" key="6">
    <source>
        <dbReference type="EMBL" id="CAD5119555.1"/>
    </source>
</evidence>
<evidence type="ECO:0000259" key="5">
    <source>
        <dbReference type="PROSITE" id="PS50106"/>
    </source>
</evidence>
<gene>
    <name evidence="6" type="ORF">DGYR_LOCUS7776</name>
</gene>
<protein>
    <submittedName>
        <fullName evidence="6">DgyrCDS8154</fullName>
    </submittedName>
</protein>
<evidence type="ECO:0000256" key="2">
    <source>
        <dbReference type="ARBA" id="ARBA00034105"/>
    </source>
</evidence>
<dbReference type="InterPro" id="IPR041489">
    <property type="entry name" value="PDZ_6"/>
</dbReference>
<feature type="domain" description="SAM" evidence="4">
    <location>
        <begin position="425"/>
        <end position="488"/>
    </location>
</feature>
<name>A0A7I8VTD3_9ANNE</name>
<dbReference type="GO" id="GO:0030160">
    <property type="term" value="F:synaptic receptor adaptor activity"/>
    <property type="evidence" value="ECO:0007669"/>
    <property type="project" value="TreeGrafter"/>
</dbReference>
<dbReference type="Gene3D" id="1.10.150.50">
    <property type="entry name" value="Transcription Factor, Ets-1"/>
    <property type="match status" value="1"/>
</dbReference>
<comment type="caution">
    <text evidence="6">The sequence shown here is derived from an EMBL/GenBank/DDBJ whole genome shotgun (WGS) entry which is preliminary data.</text>
</comment>
<dbReference type="InterPro" id="IPR013761">
    <property type="entry name" value="SAM/pointed_sf"/>
</dbReference>
<dbReference type="AlphaFoldDB" id="A0A7I8VTD3"/>
<dbReference type="InterPro" id="IPR036034">
    <property type="entry name" value="PDZ_sf"/>
</dbReference>
<dbReference type="SMART" id="SM00228">
    <property type="entry name" value="PDZ"/>
    <property type="match status" value="1"/>
</dbReference>
<reference evidence="6 7" key="1">
    <citation type="submission" date="2020-08" db="EMBL/GenBank/DDBJ databases">
        <authorList>
            <person name="Hejnol A."/>
        </authorList>
    </citation>
    <scope>NUCLEOTIDE SEQUENCE [LARGE SCALE GENOMIC DNA]</scope>
</reference>
<dbReference type="GO" id="GO:0043197">
    <property type="term" value="C:dendritic spine"/>
    <property type="evidence" value="ECO:0007669"/>
    <property type="project" value="TreeGrafter"/>
</dbReference>
<dbReference type="PANTHER" id="PTHR24135:SF28">
    <property type="entry name" value="LD13733P"/>
    <property type="match status" value="1"/>
</dbReference>
<dbReference type="GO" id="GO:0014069">
    <property type="term" value="C:postsynaptic density"/>
    <property type="evidence" value="ECO:0007669"/>
    <property type="project" value="UniProtKB-SubCell"/>
</dbReference>
<accession>A0A7I8VTD3</accession>
<proteinExistence type="predicted"/>
<feature type="compositionally biased region" description="Pro residues" evidence="3">
    <location>
        <begin position="253"/>
        <end position="280"/>
    </location>
</feature>
<dbReference type="OrthoDB" id="6133291at2759"/>
<evidence type="ECO:0000256" key="3">
    <source>
        <dbReference type="SAM" id="MobiDB-lite"/>
    </source>
</evidence>
<dbReference type="InterPro" id="IPR001660">
    <property type="entry name" value="SAM"/>
</dbReference>
<dbReference type="PROSITE" id="PS50105">
    <property type="entry name" value="SAM_DOMAIN"/>
    <property type="match status" value="1"/>
</dbReference>
<dbReference type="InterPro" id="IPR001478">
    <property type="entry name" value="PDZ"/>
</dbReference>
<dbReference type="Proteomes" id="UP000549394">
    <property type="component" value="Unassembled WGS sequence"/>
</dbReference>
<evidence type="ECO:0000313" key="7">
    <source>
        <dbReference type="Proteomes" id="UP000549394"/>
    </source>
</evidence>